<dbReference type="GO" id="GO:0016787">
    <property type="term" value="F:hydrolase activity"/>
    <property type="evidence" value="ECO:0007669"/>
    <property type="project" value="UniProtKB-KW"/>
</dbReference>
<dbReference type="Pfam" id="PF00144">
    <property type="entry name" value="Beta-lactamase"/>
    <property type="match status" value="1"/>
</dbReference>
<dbReference type="PANTHER" id="PTHR46825">
    <property type="entry name" value="D-ALANYL-D-ALANINE-CARBOXYPEPTIDASE/ENDOPEPTIDASE AMPH"/>
    <property type="match status" value="1"/>
</dbReference>
<dbReference type="InterPro" id="IPR012338">
    <property type="entry name" value="Beta-lactam/transpept-like"/>
</dbReference>
<dbReference type="Proteomes" id="UP001501126">
    <property type="component" value="Unassembled WGS sequence"/>
</dbReference>
<evidence type="ECO:0000259" key="2">
    <source>
        <dbReference type="Pfam" id="PF00144"/>
    </source>
</evidence>
<protein>
    <submittedName>
        <fullName evidence="3">Serine hydrolase domain-containing protein</fullName>
    </submittedName>
</protein>
<gene>
    <name evidence="3" type="ORF">GCM10009118_13690</name>
</gene>
<feature type="chain" id="PRO_5045035978" evidence="1">
    <location>
        <begin position="22"/>
        <end position="440"/>
    </location>
</feature>
<proteinExistence type="predicted"/>
<dbReference type="Gene3D" id="3.40.710.10">
    <property type="entry name" value="DD-peptidase/beta-lactamase superfamily"/>
    <property type="match status" value="1"/>
</dbReference>
<comment type="caution">
    <text evidence="3">The sequence shown here is derived from an EMBL/GenBank/DDBJ whole genome shotgun (WGS) entry which is preliminary data.</text>
</comment>
<dbReference type="PANTHER" id="PTHR46825:SF9">
    <property type="entry name" value="BETA-LACTAMASE-RELATED DOMAIN-CONTAINING PROTEIN"/>
    <property type="match status" value="1"/>
</dbReference>
<accession>A0ABN1MPW9</accession>
<evidence type="ECO:0000313" key="3">
    <source>
        <dbReference type="EMBL" id="GAA0874961.1"/>
    </source>
</evidence>
<dbReference type="InterPro" id="IPR001466">
    <property type="entry name" value="Beta-lactam-related"/>
</dbReference>
<keyword evidence="1" id="KW-0732">Signal</keyword>
<dbReference type="InterPro" id="IPR050491">
    <property type="entry name" value="AmpC-like"/>
</dbReference>
<feature type="domain" description="Beta-lactamase-related" evidence="2">
    <location>
        <begin position="30"/>
        <end position="331"/>
    </location>
</feature>
<feature type="signal peptide" evidence="1">
    <location>
        <begin position="1"/>
        <end position="21"/>
    </location>
</feature>
<name>A0ABN1MPW9_9FLAO</name>
<evidence type="ECO:0000313" key="4">
    <source>
        <dbReference type="Proteomes" id="UP001501126"/>
    </source>
</evidence>
<dbReference type="EMBL" id="BAAAFH010000007">
    <property type="protein sequence ID" value="GAA0874961.1"/>
    <property type="molecule type" value="Genomic_DNA"/>
</dbReference>
<keyword evidence="4" id="KW-1185">Reference proteome</keyword>
<dbReference type="SUPFAM" id="SSF56601">
    <property type="entry name" value="beta-lactamase/transpeptidase-like"/>
    <property type="match status" value="1"/>
</dbReference>
<keyword evidence="3" id="KW-0378">Hydrolase</keyword>
<reference evidence="3 4" key="1">
    <citation type="journal article" date="2019" name="Int. J. Syst. Evol. Microbiol.">
        <title>The Global Catalogue of Microorganisms (GCM) 10K type strain sequencing project: providing services to taxonomists for standard genome sequencing and annotation.</title>
        <authorList>
            <consortium name="The Broad Institute Genomics Platform"/>
            <consortium name="The Broad Institute Genome Sequencing Center for Infectious Disease"/>
            <person name="Wu L."/>
            <person name="Ma J."/>
        </authorList>
    </citation>
    <scope>NUCLEOTIDE SEQUENCE [LARGE SCALE GENOMIC DNA]</scope>
    <source>
        <strain evidence="3 4">JCM 16083</strain>
    </source>
</reference>
<sequence length="440" mass="49040">MKVLQILFTICLLLTGHSVIAQELNTTKLDRYFDALEENNKFMGSVAVSRGGELIYKRTVGYSDVESSVKANENTKYRIGSISKTFTTILVFKAIEEGKLELDQTIKSFFPKVKHADKITIENLLNHRSGIHSFTNDESYLEWSTEARSRKEMIKIIVDGGSDFAPDTKAEYSNSNFVLLTYILEDIYGRSYSALVKEYVADPLQLKQTYVGEELDTSKGESKSYWYKRGWELASVTDMTVPVGAGAIVSTPADLVVFSDALFSGKLISKKSLEKMMSLKDGFGMGLFTVPFGERTAYGHTGGIDGFGSVFSYFPEDNVSFAMVYNGLNYEFNAISIAVLSAVFDQPYDIPEFTIYDISSVDLEIYTGVYGSEQIPLKITILKEDQGLTAQATGQSAFPLEPVDEHIFSFDPAGVVLEFNPGEKTIVLKQRGMEFQFSKE</sequence>
<organism evidence="3 4">
    <name type="scientific">Wandonia haliotis</name>
    <dbReference type="NCBI Taxonomy" id="574963"/>
    <lineage>
        <taxon>Bacteria</taxon>
        <taxon>Pseudomonadati</taxon>
        <taxon>Bacteroidota</taxon>
        <taxon>Flavobacteriia</taxon>
        <taxon>Flavobacteriales</taxon>
        <taxon>Crocinitomicaceae</taxon>
        <taxon>Wandonia</taxon>
    </lineage>
</organism>
<evidence type="ECO:0000256" key="1">
    <source>
        <dbReference type="SAM" id="SignalP"/>
    </source>
</evidence>